<proteinExistence type="predicted"/>
<dbReference type="EMBL" id="JACENC010000090">
    <property type="protein sequence ID" value="MBA4453744.1"/>
    <property type="molecule type" value="Genomic_DNA"/>
</dbReference>
<protein>
    <submittedName>
        <fullName evidence="1">Uncharacterized protein</fullName>
    </submittedName>
</protein>
<sequence length="49" mass="5763">MKISKIILYDEPTVPEIQLKKLAEFLQKTFPVEVELRKNILLYSTKDTP</sequence>
<name>A0AC60W1R3_9ARCH</name>
<comment type="caution">
    <text evidence="1">The sequence shown here is derived from an EMBL/GenBank/DDBJ whole genome shotgun (WGS) entry which is preliminary data.</text>
</comment>
<accession>A0AC60W1R3</accession>
<evidence type="ECO:0000313" key="2">
    <source>
        <dbReference type="Proteomes" id="UP000526786"/>
    </source>
</evidence>
<feature type="non-terminal residue" evidence="1">
    <location>
        <position position="49"/>
    </location>
</feature>
<reference evidence="1 2" key="1">
    <citation type="journal article" date="2020" name="Appl. Environ. Microbiol.">
        <title>Genomic Characteristics of a Novel Species of Ammonia-Oxidizing Archaea from the Jiulong River Estuary.</title>
        <authorList>
            <person name="Zou D."/>
            <person name="Wan R."/>
            <person name="Han L."/>
            <person name="Xu M.N."/>
            <person name="Liu Y."/>
            <person name="Liu H."/>
            <person name="Kao S.J."/>
            <person name="Li M."/>
        </authorList>
    </citation>
    <scope>NUCLEOTIDE SEQUENCE [LARGE SCALE GENOMIC DNA]</scope>
    <source>
        <strain evidence="1">W2bin3</strain>
    </source>
</reference>
<dbReference type="Proteomes" id="UP000526786">
    <property type="component" value="Unassembled WGS sequence"/>
</dbReference>
<organism evidence="1 2">
    <name type="scientific">Candidatus Nitrosomaritimum aestuariumsis</name>
    <dbReference type="NCBI Taxonomy" id="3342354"/>
    <lineage>
        <taxon>Archaea</taxon>
        <taxon>Nitrososphaerota</taxon>
        <taxon>Nitrososphaeria</taxon>
        <taxon>Nitrosopumilales</taxon>
        <taxon>Nitrosopumilaceae</taxon>
        <taxon>Candidatus Nitrosomaritimum</taxon>
    </lineage>
</organism>
<gene>
    <name evidence="1" type="ORF">H2B05_02210</name>
</gene>
<evidence type="ECO:0000313" key="1">
    <source>
        <dbReference type="EMBL" id="MBA4453744.1"/>
    </source>
</evidence>